<feature type="domain" description="Cadherin" evidence="15">
    <location>
        <begin position="235"/>
        <end position="339"/>
    </location>
</feature>
<comment type="caution">
    <text evidence="16">The sequence shown here is derived from an EMBL/GenBank/DDBJ whole genome shotgun (WGS) entry which is preliminary data.</text>
</comment>
<feature type="region of interest" description="Disordered" evidence="12">
    <location>
        <begin position="128"/>
        <end position="158"/>
    </location>
</feature>
<evidence type="ECO:0000256" key="1">
    <source>
        <dbReference type="ARBA" id="ARBA00003436"/>
    </source>
</evidence>
<dbReference type="InterPro" id="IPR020894">
    <property type="entry name" value="Cadherin_CS"/>
</dbReference>
<dbReference type="Pfam" id="PF08266">
    <property type="entry name" value="Cadherin_2"/>
    <property type="match status" value="1"/>
</dbReference>
<evidence type="ECO:0000256" key="10">
    <source>
        <dbReference type="ARBA" id="ARBA00023180"/>
    </source>
</evidence>
<dbReference type="PANTHER" id="PTHR24028">
    <property type="entry name" value="CADHERIN-87A"/>
    <property type="match status" value="1"/>
</dbReference>
<dbReference type="OrthoDB" id="6252479at2759"/>
<dbReference type="InterPro" id="IPR032455">
    <property type="entry name" value="Cadherin_C"/>
</dbReference>
<evidence type="ECO:0000256" key="12">
    <source>
        <dbReference type="SAM" id="MobiDB-lite"/>
    </source>
</evidence>
<evidence type="ECO:0000256" key="4">
    <source>
        <dbReference type="ARBA" id="ARBA00022729"/>
    </source>
</evidence>
<dbReference type="FunFam" id="2.60.40.60:FF:000018">
    <property type="entry name" value="Protocadherin gamma c3"/>
    <property type="match status" value="1"/>
</dbReference>
<sequence>GRRERALLCCVLLSAWELAWGQLRYSVPEEMPKGSFVGDVAKDLGLQTPALGDRGVRILDRGRTQYFSLHGKTGHLVTAERIDREQLCRLVEKCVLRCEVIVEREMQVYGIEVEITDINDNAPSFREAEKQLRMSETTAPGSRFPLAEAHDPDSGQNSMQRYELSGDEHFSLAVQASPGGDQRPELVLAKALDREEVAFHELVLRAMDSGEPVRTGTARIRVTVLDANDNAPVFSSEEYSVRVPEDVPVGSVVVAVTATDPDEGTNGEVKYSFKKISDLASDIFQLDAESGVITLVQSLDFEEGNSYELEVQAHDGGGLPDTAKVVITITDVNDNVPELQVSSALNTISEDAPQGTVVALLNVHDQDSGANGEVHCSLDGSIPFQLERTFEDYYRVVTSRELDREGVAEYNVTVRASDGGSPALWSSVVLLLRVLDVNDNAPVFAEASYIARVSENNAVGALMLTVQAWDTDWGQNARVRYRLAEGRVRGLPLSSFVSVQAETGALYALRSFDYEEVREVKLWVWAEDGGSPALSSNVSVSLVIMDENDNAPQVLYPPPVPAGGSLGSVWAGVELAPRSAEAGLTRWLVLAVAAVSCLFLAFLLLLLALRLRRWRRSQLLPPASGSLRGVPATHFVGIDGVRAFLHSYSHEVSLTADSRKSHLRLSPGSCCDTLPARPLPDEPKPLLGKDPAA</sequence>
<evidence type="ECO:0000256" key="5">
    <source>
        <dbReference type="ARBA" id="ARBA00022737"/>
    </source>
</evidence>
<dbReference type="PRINTS" id="PR00205">
    <property type="entry name" value="CADHERIN"/>
</dbReference>
<feature type="chain" id="PRO_5029619699" evidence="14">
    <location>
        <begin position="22"/>
        <end position="693"/>
    </location>
</feature>
<feature type="domain" description="Cadherin" evidence="15">
    <location>
        <begin position="126"/>
        <end position="234"/>
    </location>
</feature>
<comment type="subcellular location">
    <subcellularLocation>
        <location evidence="2">Membrane</location>
        <topology evidence="2">Single-pass membrane protein</topology>
    </subcellularLocation>
</comment>
<keyword evidence="5" id="KW-0677">Repeat</keyword>
<evidence type="ECO:0000313" key="17">
    <source>
        <dbReference type="Proteomes" id="UP000534107"/>
    </source>
</evidence>
<reference evidence="16 17" key="1">
    <citation type="submission" date="2019-09" db="EMBL/GenBank/DDBJ databases">
        <title>Bird 10,000 Genomes (B10K) Project - Family phase.</title>
        <authorList>
            <person name="Zhang G."/>
        </authorList>
    </citation>
    <scope>NUCLEOTIDE SEQUENCE [LARGE SCALE GENOMIC DNA]</scope>
    <source>
        <strain evidence="16">B10K-DU-001-16</strain>
        <tissue evidence="16">Muscle</tissue>
    </source>
</reference>
<dbReference type="Pfam" id="PF00028">
    <property type="entry name" value="Cadherin"/>
    <property type="match status" value="4"/>
</dbReference>
<dbReference type="SMART" id="SM00112">
    <property type="entry name" value="CA"/>
    <property type="match status" value="5"/>
</dbReference>
<keyword evidence="9 13" id="KW-0472">Membrane</keyword>
<dbReference type="PROSITE" id="PS50268">
    <property type="entry name" value="CADHERIN_2"/>
    <property type="match status" value="5"/>
</dbReference>
<dbReference type="InterPro" id="IPR050174">
    <property type="entry name" value="Protocadherin/Cadherin-CA"/>
</dbReference>
<protein>
    <submittedName>
        <fullName evidence="16">PCDGA protein</fullName>
    </submittedName>
</protein>
<evidence type="ECO:0000259" key="15">
    <source>
        <dbReference type="PROSITE" id="PS50268"/>
    </source>
</evidence>
<evidence type="ECO:0000256" key="6">
    <source>
        <dbReference type="ARBA" id="ARBA00022837"/>
    </source>
</evidence>
<feature type="transmembrane region" description="Helical" evidence="13">
    <location>
        <begin position="587"/>
        <end position="609"/>
    </location>
</feature>
<feature type="domain" description="Cadherin" evidence="15">
    <location>
        <begin position="445"/>
        <end position="554"/>
    </location>
</feature>
<organism evidence="16 17">
    <name type="scientific">Bucco capensis</name>
    <name type="common">collared puffbird</name>
    <dbReference type="NCBI Taxonomy" id="135168"/>
    <lineage>
        <taxon>Eukaryota</taxon>
        <taxon>Metazoa</taxon>
        <taxon>Chordata</taxon>
        <taxon>Craniata</taxon>
        <taxon>Vertebrata</taxon>
        <taxon>Euteleostomi</taxon>
        <taxon>Archelosauria</taxon>
        <taxon>Archosauria</taxon>
        <taxon>Dinosauria</taxon>
        <taxon>Saurischia</taxon>
        <taxon>Theropoda</taxon>
        <taxon>Coelurosauria</taxon>
        <taxon>Aves</taxon>
        <taxon>Neognathae</taxon>
        <taxon>Neoaves</taxon>
        <taxon>Telluraves</taxon>
        <taxon>Coraciimorphae</taxon>
        <taxon>Piciformes</taxon>
        <taxon>Bucconidae</taxon>
        <taxon>Bucco</taxon>
    </lineage>
</organism>
<dbReference type="FunFam" id="2.60.40.60:FF:000006">
    <property type="entry name" value="Protocadherin alpha 2"/>
    <property type="match status" value="1"/>
</dbReference>
<keyword evidence="4 14" id="KW-0732">Signal</keyword>
<accession>A0A7K9I247</accession>
<dbReference type="InterPro" id="IPR002126">
    <property type="entry name" value="Cadherin-like_dom"/>
</dbReference>
<dbReference type="GO" id="GO:0007156">
    <property type="term" value="P:homophilic cell adhesion via plasma membrane adhesion molecules"/>
    <property type="evidence" value="ECO:0007669"/>
    <property type="project" value="InterPro"/>
</dbReference>
<feature type="signal peptide" evidence="14">
    <location>
        <begin position="1"/>
        <end position="21"/>
    </location>
</feature>
<dbReference type="SUPFAM" id="SSF49313">
    <property type="entry name" value="Cadherin-like"/>
    <property type="match status" value="5"/>
</dbReference>
<dbReference type="EMBL" id="VWZO01016740">
    <property type="protein sequence ID" value="NXH19412.1"/>
    <property type="molecule type" value="Genomic_DNA"/>
</dbReference>
<evidence type="ECO:0000313" key="16">
    <source>
        <dbReference type="EMBL" id="NXH19412.1"/>
    </source>
</evidence>
<dbReference type="Gene3D" id="2.60.40.60">
    <property type="entry name" value="Cadherins"/>
    <property type="match status" value="5"/>
</dbReference>
<evidence type="ECO:0000256" key="2">
    <source>
        <dbReference type="ARBA" id="ARBA00004167"/>
    </source>
</evidence>
<comment type="function">
    <text evidence="1">Potential calcium-dependent cell-adhesion protein. May be involved in the establishment and maintenance of specific neuronal connections in the brain.</text>
</comment>
<dbReference type="Proteomes" id="UP000534107">
    <property type="component" value="Unassembled WGS sequence"/>
</dbReference>
<keyword evidence="6 11" id="KW-0106">Calcium</keyword>
<proteinExistence type="predicted"/>
<dbReference type="FunFam" id="2.60.40.60:FF:000129">
    <property type="entry name" value="protocadherin alpha-C2 isoform X1"/>
    <property type="match status" value="1"/>
</dbReference>
<dbReference type="InterPro" id="IPR013164">
    <property type="entry name" value="Cadherin_N"/>
</dbReference>
<feature type="domain" description="Cadherin" evidence="15">
    <location>
        <begin position="347"/>
        <end position="444"/>
    </location>
</feature>
<evidence type="ECO:0000256" key="7">
    <source>
        <dbReference type="ARBA" id="ARBA00022889"/>
    </source>
</evidence>
<evidence type="ECO:0000256" key="9">
    <source>
        <dbReference type="ARBA" id="ARBA00023136"/>
    </source>
</evidence>
<keyword evidence="17" id="KW-1185">Reference proteome</keyword>
<feature type="non-terminal residue" evidence="16">
    <location>
        <position position="693"/>
    </location>
</feature>
<evidence type="ECO:0000256" key="13">
    <source>
        <dbReference type="SAM" id="Phobius"/>
    </source>
</evidence>
<feature type="non-terminal residue" evidence="16">
    <location>
        <position position="1"/>
    </location>
</feature>
<dbReference type="FunFam" id="2.60.40.60:FF:000002">
    <property type="entry name" value="Protocadherin alpha 2"/>
    <property type="match status" value="1"/>
</dbReference>
<dbReference type="Pfam" id="PF16492">
    <property type="entry name" value="Cadherin_C_2"/>
    <property type="match status" value="1"/>
</dbReference>
<dbReference type="GO" id="GO:0005509">
    <property type="term" value="F:calcium ion binding"/>
    <property type="evidence" value="ECO:0007669"/>
    <property type="project" value="UniProtKB-UniRule"/>
</dbReference>
<gene>
    <name evidence="16" type="primary">Pcdhga10_1</name>
    <name evidence="16" type="ORF">BUCCAP_R09770</name>
</gene>
<keyword evidence="3 13" id="KW-0812">Transmembrane</keyword>
<feature type="domain" description="Cadherin" evidence="15">
    <location>
        <begin position="66"/>
        <end position="125"/>
    </location>
</feature>
<dbReference type="PROSITE" id="PS00232">
    <property type="entry name" value="CADHERIN_1"/>
    <property type="match status" value="3"/>
</dbReference>
<evidence type="ECO:0000256" key="14">
    <source>
        <dbReference type="SAM" id="SignalP"/>
    </source>
</evidence>
<dbReference type="InterPro" id="IPR015919">
    <property type="entry name" value="Cadherin-like_sf"/>
</dbReference>
<evidence type="ECO:0000256" key="11">
    <source>
        <dbReference type="PROSITE-ProRule" id="PRU00043"/>
    </source>
</evidence>
<dbReference type="FunFam" id="2.60.40.60:FF:000001">
    <property type="entry name" value="Protocadherin alpha 2"/>
    <property type="match status" value="1"/>
</dbReference>
<evidence type="ECO:0000256" key="8">
    <source>
        <dbReference type="ARBA" id="ARBA00022989"/>
    </source>
</evidence>
<keyword evidence="8 13" id="KW-1133">Transmembrane helix</keyword>
<evidence type="ECO:0000256" key="3">
    <source>
        <dbReference type="ARBA" id="ARBA00022692"/>
    </source>
</evidence>
<dbReference type="AlphaFoldDB" id="A0A7K9I247"/>
<keyword evidence="10" id="KW-0325">Glycoprotein</keyword>
<name>A0A7K9I247_9PICI</name>
<dbReference type="GO" id="GO:0005886">
    <property type="term" value="C:plasma membrane"/>
    <property type="evidence" value="ECO:0007669"/>
    <property type="project" value="InterPro"/>
</dbReference>
<dbReference type="PANTHER" id="PTHR24028:SF234">
    <property type="entry name" value="PROTOCADHERIN GAMMA-A3"/>
    <property type="match status" value="1"/>
</dbReference>
<feature type="region of interest" description="Disordered" evidence="12">
    <location>
        <begin position="674"/>
        <end position="693"/>
    </location>
</feature>
<keyword evidence="7" id="KW-0130">Cell adhesion</keyword>
<dbReference type="CDD" id="cd11304">
    <property type="entry name" value="Cadherin_repeat"/>
    <property type="match status" value="5"/>
</dbReference>